<gene>
    <name evidence="2" type="ORF">PCOR1329_LOCUS17971</name>
</gene>
<organism evidence="2 3">
    <name type="scientific">Prorocentrum cordatum</name>
    <dbReference type="NCBI Taxonomy" id="2364126"/>
    <lineage>
        <taxon>Eukaryota</taxon>
        <taxon>Sar</taxon>
        <taxon>Alveolata</taxon>
        <taxon>Dinophyceae</taxon>
        <taxon>Prorocentrales</taxon>
        <taxon>Prorocentraceae</taxon>
        <taxon>Prorocentrum</taxon>
    </lineage>
</organism>
<protein>
    <submittedName>
        <fullName evidence="2">Uncharacterized protein</fullName>
    </submittedName>
</protein>
<comment type="caution">
    <text evidence="2">The sequence shown here is derived from an EMBL/GenBank/DDBJ whole genome shotgun (WGS) entry which is preliminary data.</text>
</comment>
<feature type="region of interest" description="Disordered" evidence="1">
    <location>
        <begin position="48"/>
        <end position="86"/>
    </location>
</feature>
<sequence length="142" mass="15581">RLHVSTAQLTMLLDICNENFAYGGFYPVAAQEAPSYVQAQSLPQFVTDAMPSRFQGDEDPGSPSSPSRSRSRSSVSSACSSSASQNVKESMFMNLRMQFESLSLTLHQECPARSTTVPVLQLSTGNMRMELLQAMYWEGEAA</sequence>
<proteinExistence type="predicted"/>
<reference evidence="2" key="1">
    <citation type="submission" date="2023-10" db="EMBL/GenBank/DDBJ databases">
        <authorList>
            <person name="Chen Y."/>
            <person name="Shah S."/>
            <person name="Dougan E. K."/>
            <person name="Thang M."/>
            <person name="Chan C."/>
        </authorList>
    </citation>
    <scope>NUCLEOTIDE SEQUENCE [LARGE SCALE GENOMIC DNA]</scope>
</reference>
<evidence type="ECO:0000313" key="3">
    <source>
        <dbReference type="Proteomes" id="UP001189429"/>
    </source>
</evidence>
<feature type="non-terminal residue" evidence="2">
    <location>
        <position position="1"/>
    </location>
</feature>
<evidence type="ECO:0000256" key="1">
    <source>
        <dbReference type="SAM" id="MobiDB-lite"/>
    </source>
</evidence>
<evidence type="ECO:0000313" key="2">
    <source>
        <dbReference type="EMBL" id="CAK0814331.1"/>
    </source>
</evidence>
<feature type="non-terminal residue" evidence="2">
    <location>
        <position position="142"/>
    </location>
</feature>
<name>A0ABN9RAA9_9DINO</name>
<feature type="compositionally biased region" description="Low complexity" evidence="1">
    <location>
        <begin position="62"/>
        <end position="84"/>
    </location>
</feature>
<accession>A0ABN9RAA9</accession>
<keyword evidence="3" id="KW-1185">Reference proteome</keyword>
<dbReference type="EMBL" id="CAUYUJ010005609">
    <property type="protein sequence ID" value="CAK0814331.1"/>
    <property type="molecule type" value="Genomic_DNA"/>
</dbReference>
<dbReference type="Proteomes" id="UP001189429">
    <property type="component" value="Unassembled WGS sequence"/>
</dbReference>